<dbReference type="PANTHER" id="PTHR43544:SF38">
    <property type="entry name" value="C-FACTOR-RELATED"/>
    <property type="match status" value="1"/>
</dbReference>
<comment type="similarity">
    <text evidence="1">Belongs to the short-chain dehydrogenases/reductases (SDR) family.</text>
</comment>
<dbReference type="InterPro" id="IPR036291">
    <property type="entry name" value="NAD(P)-bd_dom_sf"/>
</dbReference>
<dbReference type="SUPFAM" id="SSF51735">
    <property type="entry name" value="NAD(P)-binding Rossmann-fold domains"/>
    <property type="match status" value="1"/>
</dbReference>
<protein>
    <recommendedName>
        <fullName evidence="4">C-factor</fullName>
    </recommendedName>
</protein>
<dbReference type="Pfam" id="PF00106">
    <property type="entry name" value="adh_short"/>
    <property type="match status" value="1"/>
</dbReference>
<dbReference type="InterPro" id="IPR002347">
    <property type="entry name" value="SDR_fam"/>
</dbReference>
<evidence type="ECO:0008006" key="4">
    <source>
        <dbReference type="Google" id="ProtNLM"/>
    </source>
</evidence>
<dbReference type="GO" id="GO:0016491">
    <property type="term" value="F:oxidoreductase activity"/>
    <property type="evidence" value="ECO:0007669"/>
    <property type="project" value="TreeGrafter"/>
</dbReference>
<reference evidence="2" key="2">
    <citation type="submission" date="2025-09" db="UniProtKB">
        <authorList>
            <consortium name="Ensembl"/>
        </authorList>
    </citation>
    <scope>IDENTIFICATION</scope>
</reference>
<dbReference type="PRINTS" id="PR00080">
    <property type="entry name" value="SDRFAMILY"/>
</dbReference>
<dbReference type="AlphaFoldDB" id="A0A8B9EPR0"/>
<dbReference type="Ensembl" id="ENSACDT00005027870.1">
    <property type="protein sequence ID" value="ENSACDP00005023300.1"/>
    <property type="gene ID" value="ENSACDG00005016902.1"/>
</dbReference>
<dbReference type="PANTHER" id="PTHR43544">
    <property type="entry name" value="SHORT-CHAIN DEHYDROGENASE/REDUCTASE"/>
    <property type="match status" value="1"/>
</dbReference>
<keyword evidence="3" id="KW-1185">Reference proteome</keyword>
<name>A0A8B9EPR0_ANSCY</name>
<dbReference type="Proteomes" id="UP000694521">
    <property type="component" value="Unplaced"/>
</dbReference>
<organism evidence="2 3">
    <name type="scientific">Anser cygnoides</name>
    <name type="common">Swan goose</name>
    <dbReference type="NCBI Taxonomy" id="8845"/>
    <lineage>
        <taxon>Eukaryota</taxon>
        <taxon>Metazoa</taxon>
        <taxon>Chordata</taxon>
        <taxon>Craniata</taxon>
        <taxon>Vertebrata</taxon>
        <taxon>Euteleostomi</taxon>
        <taxon>Archelosauria</taxon>
        <taxon>Archosauria</taxon>
        <taxon>Dinosauria</taxon>
        <taxon>Saurischia</taxon>
        <taxon>Theropoda</taxon>
        <taxon>Coelurosauria</taxon>
        <taxon>Aves</taxon>
        <taxon>Neognathae</taxon>
        <taxon>Galloanserae</taxon>
        <taxon>Anseriformes</taxon>
        <taxon>Anatidae</taxon>
        <taxon>Anserinae</taxon>
        <taxon>Anser</taxon>
    </lineage>
</organism>
<evidence type="ECO:0000313" key="2">
    <source>
        <dbReference type="Ensembl" id="ENSACDP00005023300.1"/>
    </source>
</evidence>
<accession>A0A8B9EPR0</accession>
<dbReference type="InterPro" id="IPR051468">
    <property type="entry name" value="Fungal_SecMetab_SDRs"/>
</dbReference>
<proteinExistence type="inferred from homology"/>
<dbReference type="GO" id="GO:0005737">
    <property type="term" value="C:cytoplasm"/>
    <property type="evidence" value="ECO:0007669"/>
    <property type="project" value="TreeGrafter"/>
</dbReference>
<evidence type="ECO:0000256" key="1">
    <source>
        <dbReference type="RuleBase" id="RU000363"/>
    </source>
</evidence>
<sequence length="263" mass="27179">MDLLENVVGMVVVEVEVPPAVAVLLGVAGRRSRHHLPHTLPHGAPGAALSAPFLPQALNELALGSPSLVVLPLDVTDAGSIGAAAGQVQEELRGAGLGLLINNTGARRRSTLETETAENMALLYATNTVGPLQVTQAFLPLLREAAEAGRGQGLSCSRAAVVNVSSAMGSIGVAAAWGDAQDISYRCSKAALNMLTKCQALQYGDSGILCVAIDPGCVEPAPGRESGPVTMEESTQGVLRVLAGLSASSNGTFWDWRGQRLPW</sequence>
<evidence type="ECO:0000313" key="3">
    <source>
        <dbReference type="Proteomes" id="UP000694521"/>
    </source>
</evidence>
<dbReference type="Gene3D" id="3.40.50.720">
    <property type="entry name" value="NAD(P)-binding Rossmann-like Domain"/>
    <property type="match status" value="1"/>
</dbReference>
<reference evidence="2" key="1">
    <citation type="submission" date="2025-08" db="UniProtKB">
        <authorList>
            <consortium name="Ensembl"/>
        </authorList>
    </citation>
    <scope>IDENTIFICATION</scope>
</reference>
<dbReference type="PRINTS" id="PR00081">
    <property type="entry name" value="GDHRDH"/>
</dbReference>